<dbReference type="SUPFAM" id="SSF52317">
    <property type="entry name" value="Class I glutamine amidotransferase-like"/>
    <property type="match status" value="1"/>
</dbReference>
<evidence type="ECO:0000256" key="1">
    <source>
        <dbReference type="ARBA" id="ARBA00010233"/>
    </source>
</evidence>
<dbReference type="SUPFAM" id="SSF141986">
    <property type="entry name" value="LD-carboxypeptidase A C-terminal domain-like"/>
    <property type="match status" value="1"/>
</dbReference>
<reference evidence="8 9" key="1">
    <citation type="submission" date="2016-06" db="EMBL/GenBank/DDBJ databases">
        <title>Four novel species of enterococci isolated from chicken manure.</title>
        <authorList>
            <person name="Van Tyne D."/>
        </authorList>
    </citation>
    <scope>NUCLEOTIDE SEQUENCE [LARGE SCALE GENOMIC DNA]</scope>
    <source>
        <strain evidence="8 9">CU12B</strain>
    </source>
</reference>
<dbReference type="PIRSF" id="PIRSF028757">
    <property type="entry name" value="LD-carboxypeptidase"/>
    <property type="match status" value="1"/>
</dbReference>
<dbReference type="InterPro" id="IPR027478">
    <property type="entry name" value="LdcA_N"/>
</dbReference>
<proteinExistence type="inferred from homology"/>
<evidence type="ECO:0000256" key="2">
    <source>
        <dbReference type="ARBA" id="ARBA00022645"/>
    </source>
</evidence>
<keyword evidence="2" id="KW-0121">Carboxypeptidase</keyword>
<evidence type="ECO:0000256" key="4">
    <source>
        <dbReference type="ARBA" id="ARBA00022801"/>
    </source>
</evidence>
<evidence type="ECO:0000259" key="6">
    <source>
        <dbReference type="Pfam" id="PF02016"/>
    </source>
</evidence>
<dbReference type="EMBL" id="MAEL01000042">
    <property type="protein sequence ID" value="KAF1303279.1"/>
    <property type="molecule type" value="Genomic_DNA"/>
</dbReference>
<keyword evidence="5" id="KW-0720">Serine protease</keyword>
<evidence type="ECO:0000313" key="8">
    <source>
        <dbReference type="EMBL" id="KAF1303279.1"/>
    </source>
</evidence>
<organism evidence="8 9">
    <name type="scientific">Candidatus Enterococcus willemsii</name>
    <dbReference type="NCBI Taxonomy" id="1857215"/>
    <lineage>
        <taxon>Bacteria</taxon>
        <taxon>Bacillati</taxon>
        <taxon>Bacillota</taxon>
        <taxon>Bacilli</taxon>
        <taxon>Lactobacillales</taxon>
        <taxon>Enterococcaceae</taxon>
        <taxon>Enterococcus</taxon>
    </lineage>
</organism>
<dbReference type="Gene3D" id="3.50.30.60">
    <property type="entry name" value="LD-carboxypeptidase A C-terminal domain-like"/>
    <property type="match status" value="1"/>
</dbReference>
<feature type="domain" description="LD-carboxypeptidase C-terminal" evidence="7">
    <location>
        <begin position="166"/>
        <end position="273"/>
    </location>
</feature>
<accession>A0ABQ6YYN7</accession>
<evidence type="ECO:0000256" key="3">
    <source>
        <dbReference type="ARBA" id="ARBA00022670"/>
    </source>
</evidence>
<evidence type="ECO:0000313" key="9">
    <source>
        <dbReference type="Proteomes" id="UP000782705"/>
    </source>
</evidence>
<dbReference type="Pfam" id="PF17676">
    <property type="entry name" value="Peptidase_S66C"/>
    <property type="match status" value="1"/>
</dbReference>
<sequence>MVQLKPGDRIAFVCNSDYPSRPDETNELRELIESLGLQVKVSPLLWHSTNDGKAKAEVMHSYFQDEEIQAIFDISGGNRANSVLPFLDFKLLEKHPTAFFGYSDVTTVLNSLLSQTKQTVELFQLKTILWDKTGEQLARFQQTFLEGNLSLYQTNWQFIQGTELAGKIVGGNIRCFLKLAGTPFMPDLTDKLLFLESSGGNEELLFSMFHQLQQQANFQRLKGILLGTFTAYEQEQNRPIEEILQEVLVTQLPIAKTNQIGHGKQSNALTLGKYTIL</sequence>
<dbReference type="InterPro" id="IPR040921">
    <property type="entry name" value="Peptidase_S66C"/>
</dbReference>
<evidence type="ECO:0000256" key="5">
    <source>
        <dbReference type="ARBA" id="ARBA00022825"/>
    </source>
</evidence>
<comment type="caution">
    <text evidence="8">The sequence shown here is derived from an EMBL/GenBank/DDBJ whole genome shotgun (WGS) entry which is preliminary data.</text>
</comment>
<dbReference type="InterPro" id="IPR029062">
    <property type="entry name" value="Class_I_gatase-like"/>
</dbReference>
<dbReference type="Proteomes" id="UP000782705">
    <property type="component" value="Unassembled WGS sequence"/>
</dbReference>
<dbReference type="InterPro" id="IPR003507">
    <property type="entry name" value="S66_fam"/>
</dbReference>
<keyword evidence="4" id="KW-0378">Hydrolase</keyword>
<dbReference type="RefSeq" id="WP_231474357.1">
    <property type="nucleotide sequence ID" value="NZ_MAEL01000042.1"/>
</dbReference>
<dbReference type="PANTHER" id="PTHR30237">
    <property type="entry name" value="MURAMOYLTETRAPEPTIDE CARBOXYPEPTIDASE"/>
    <property type="match status" value="1"/>
</dbReference>
<gene>
    <name evidence="8" type="ORF">BAU17_08615</name>
</gene>
<protein>
    <submittedName>
        <fullName evidence="8">Peptidase S66 family protein</fullName>
    </submittedName>
</protein>
<dbReference type="PANTHER" id="PTHR30237:SF2">
    <property type="entry name" value="MUREIN TETRAPEPTIDE CARBOXYPEPTIDASE"/>
    <property type="match status" value="1"/>
</dbReference>
<dbReference type="InterPro" id="IPR040449">
    <property type="entry name" value="Peptidase_S66_N"/>
</dbReference>
<keyword evidence="9" id="KW-1185">Reference proteome</keyword>
<evidence type="ECO:0000259" key="7">
    <source>
        <dbReference type="Pfam" id="PF17676"/>
    </source>
</evidence>
<dbReference type="Pfam" id="PF02016">
    <property type="entry name" value="Peptidase_S66"/>
    <property type="match status" value="1"/>
</dbReference>
<name>A0ABQ6YYN7_9ENTE</name>
<dbReference type="CDD" id="cd07025">
    <property type="entry name" value="Peptidase_S66"/>
    <property type="match status" value="1"/>
</dbReference>
<feature type="domain" description="LD-carboxypeptidase N-terminal" evidence="6">
    <location>
        <begin position="10"/>
        <end position="117"/>
    </location>
</feature>
<comment type="similarity">
    <text evidence="1">Belongs to the peptidase S66 family.</text>
</comment>
<dbReference type="InterPro" id="IPR027461">
    <property type="entry name" value="Carboxypeptidase_A_C_sf"/>
</dbReference>
<dbReference type="Gene3D" id="3.40.50.10740">
    <property type="entry name" value="Class I glutamine amidotransferase-like"/>
    <property type="match status" value="1"/>
</dbReference>
<keyword evidence="3" id="KW-0645">Protease</keyword>